<dbReference type="GO" id="GO:0016491">
    <property type="term" value="F:oxidoreductase activity"/>
    <property type="evidence" value="ECO:0007669"/>
    <property type="project" value="UniProtKB-KW"/>
</dbReference>
<keyword evidence="2" id="KW-0479">Metal-binding</keyword>
<evidence type="ECO:0000256" key="1">
    <source>
        <dbReference type="ARBA" id="ARBA00022505"/>
    </source>
</evidence>
<comment type="caution">
    <text evidence="5">The sequence shown here is derived from an EMBL/GenBank/DDBJ whole genome shotgun (WGS) entry which is preliminary data.</text>
</comment>
<organism evidence="5">
    <name type="scientific">candidate division WOR-3 bacterium</name>
    <dbReference type="NCBI Taxonomy" id="2052148"/>
    <lineage>
        <taxon>Bacteria</taxon>
        <taxon>Bacteria division WOR-3</taxon>
    </lineage>
</organism>
<proteinExistence type="predicted"/>
<protein>
    <recommendedName>
        <fullName evidence="4">Molybdopterin oxidoreductase domain-containing protein</fullName>
    </recommendedName>
</protein>
<dbReference type="Pfam" id="PF00384">
    <property type="entry name" value="Molybdopterin"/>
    <property type="match status" value="1"/>
</dbReference>
<accession>A0A7C2K383</accession>
<keyword evidence="3" id="KW-0560">Oxidoreductase</keyword>
<sequence>MGYSACAHAPSVYRAILTGEPYPVRAMIGIASNPLATQANVKLVCKALKALDLYVVLEYWLTPSAELADYVLPVASWLERPFCYGDLEHLILSLLEKKLYFPHSLENTIVKQITKSFVELALDLVKKRIGLGKI</sequence>
<reference evidence="5" key="1">
    <citation type="journal article" date="2020" name="mSystems">
        <title>Genome- and Community-Level Interaction Insights into Carbon Utilization and Element Cycling Functions of Hydrothermarchaeota in Hydrothermal Sediment.</title>
        <authorList>
            <person name="Zhou Z."/>
            <person name="Liu Y."/>
            <person name="Xu W."/>
            <person name="Pan J."/>
            <person name="Luo Z.H."/>
            <person name="Li M."/>
        </authorList>
    </citation>
    <scope>NUCLEOTIDE SEQUENCE [LARGE SCALE GENOMIC DNA]</scope>
    <source>
        <strain evidence="5">SpSt-34</strain>
    </source>
</reference>
<gene>
    <name evidence="5" type="ORF">ENQ77_10165</name>
</gene>
<dbReference type="InterPro" id="IPR050612">
    <property type="entry name" value="Prok_Mopterin_Oxidored"/>
</dbReference>
<evidence type="ECO:0000256" key="2">
    <source>
        <dbReference type="ARBA" id="ARBA00022723"/>
    </source>
</evidence>
<name>A0A7C2K383_UNCW3</name>
<evidence type="ECO:0000256" key="3">
    <source>
        <dbReference type="ARBA" id="ARBA00023002"/>
    </source>
</evidence>
<dbReference type="GO" id="GO:0046872">
    <property type="term" value="F:metal ion binding"/>
    <property type="evidence" value="ECO:0007669"/>
    <property type="project" value="UniProtKB-KW"/>
</dbReference>
<dbReference type="InterPro" id="IPR006656">
    <property type="entry name" value="Mopterin_OxRdtase"/>
</dbReference>
<dbReference type="SUPFAM" id="SSF53706">
    <property type="entry name" value="Formate dehydrogenase/DMSO reductase, domains 1-3"/>
    <property type="match status" value="1"/>
</dbReference>
<evidence type="ECO:0000313" key="5">
    <source>
        <dbReference type="EMBL" id="HEN28988.1"/>
    </source>
</evidence>
<dbReference type="AlphaFoldDB" id="A0A7C2K383"/>
<dbReference type="PROSITE" id="PS00490">
    <property type="entry name" value="MOLYBDOPTERIN_PROK_2"/>
    <property type="match status" value="1"/>
</dbReference>
<dbReference type="Gene3D" id="3.40.50.740">
    <property type="match status" value="1"/>
</dbReference>
<dbReference type="EMBL" id="DSOL01000288">
    <property type="protein sequence ID" value="HEN28988.1"/>
    <property type="molecule type" value="Genomic_DNA"/>
</dbReference>
<dbReference type="PANTHER" id="PTHR43742">
    <property type="entry name" value="TRIMETHYLAMINE-N-OXIDE REDUCTASE"/>
    <property type="match status" value="1"/>
</dbReference>
<dbReference type="InterPro" id="IPR006655">
    <property type="entry name" value="Mopterin_OxRdtase_prok_CS"/>
</dbReference>
<feature type="domain" description="Molybdopterin oxidoreductase" evidence="4">
    <location>
        <begin position="30"/>
        <end position="92"/>
    </location>
</feature>
<keyword evidence="1" id="KW-0500">Molybdenum</keyword>
<evidence type="ECO:0000259" key="4">
    <source>
        <dbReference type="Pfam" id="PF00384"/>
    </source>
</evidence>